<gene>
    <name evidence="2" type="ORF">IW261DRAFT_1557001</name>
</gene>
<accession>A0AA39TH62</accession>
<name>A0AA39TH62_9AGAR</name>
<dbReference type="EMBL" id="JAUEPR010000002">
    <property type="protein sequence ID" value="KAK0488546.1"/>
    <property type="molecule type" value="Genomic_DNA"/>
</dbReference>
<evidence type="ECO:0000313" key="2">
    <source>
        <dbReference type="EMBL" id="KAK0488546.1"/>
    </source>
</evidence>
<reference evidence="2" key="1">
    <citation type="submission" date="2023-06" db="EMBL/GenBank/DDBJ databases">
        <authorList>
            <consortium name="Lawrence Berkeley National Laboratory"/>
            <person name="Ahrendt S."/>
            <person name="Sahu N."/>
            <person name="Indic B."/>
            <person name="Wong-Bajracharya J."/>
            <person name="Merenyi Z."/>
            <person name="Ke H.-M."/>
            <person name="Monk M."/>
            <person name="Kocsube S."/>
            <person name="Drula E."/>
            <person name="Lipzen A."/>
            <person name="Balint B."/>
            <person name="Henrissat B."/>
            <person name="Andreopoulos B."/>
            <person name="Martin F.M."/>
            <person name="Harder C.B."/>
            <person name="Rigling D."/>
            <person name="Ford K.L."/>
            <person name="Foster G.D."/>
            <person name="Pangilinan J."/>
            <person name="Papanicolaou A."/>
            <person name="Barry K."/>
            <person name="LaButti K."/>
            <person name="Viragh M."/>
            <person name="Koriabine M."/>
            <person name="Yan M."/>
            <person name="Riley R."/>
            <person name="Champramary S."/>
            <person name="Plett K.L."/>
            <person name="Tsai I.J."/>
            <person name="Slot J."/>
            <person name="Sipos G."/>
            <person name="Plett J."/>
            <person name="Nagy L.G."/>
            <person name="Grigoriev I.V."/>
        </authorList>
    </citation>
    <scope>NUCLEOTIDE SEQUENCE</scope>
    <source>
        <strain evidence="2">ICMP 16352</strain>
    </source>
</reference>
<comment type="caution">
    <text evidence="2">The sequence shown here is derived from an EMBL/GenBank/DDBJ whole genome shotgun (WGS) entry which is preliminary data.</text>
</comment>
<dbReference type="AlphaFoldDB" id="A0AA39TH62"/>
<sequence length="101" mass="10706">MSCMTRELPFHSSSFTVPTSLSAILFLIPSITRPEQDAAVLGSGGRPAARPTGLVHAANDRRKTFVDEVIIPLVPGRMRTPEDSMGLRGPQGASEAMTADG</sequence>
<feature type="region of interest" description="Disordered" evidence="1">
    <location>
        <begin position="77"/>
        <end position="101"/>
    </location>
</feature>
<dbReference type="Proteomes" id="UP001175227">
    <property type="component" value="Unassembled WGS sequence"/>
</dbReference>
<evidence type="ECO:0000313" key="3">
    <source>
        <dbReference type="Proteomes" id="UP001175227"/>
    </source>
</evidence>
<keyword evidence="3" id="KW-1185">Reference proteome</keyword>
<evidence type="ECO:0000256" key="1">
    <source>
        <dbReference type="SAM" id="MobiDB-lite"/>
    </source>
</evidence>
<organism evidence="2 3">
    <name type="scientific">Armillaria novae-zelandiae</name>
    <dbReference type="NCBI Taxonomy" id="153914"/>
    <lineage>
        <taxon>Eukaryota</taxon>
        <taxon>Fungi</taxon>
        <taxon>Dikarya</taxon>
        <taxon>Basidiomycota</taxon>
        <taxon>Agaricomycotina</taxon>
        <taxon>Agaricomycetes</taxon>
        <taxon>Agaricomycetidae</taxon>
        <taxon>Agaricales</taxon>
        <taxon>Marasmiineae</taxon>
        <taxon>Physalacriaceae</taxon>
        <taxon>Armillaria</taxon>
    </lineage>
</organism>
<proteinExistence type="predicted"/>
<protein>
    <submittedName>
        <fullName evidence="2">Uncharacterized protein</fullName>
    </submittedName>
</protein>